<reference evidence="2" key="2">
    <citation type="submission" date="2020-09" db="EMBL/GenBank/DDBJ databases">
        <authorList>
            <person name="Sun Q."/>
            <person name="Zhou Y."/>
        </authorList>
    </citation>
    <scope>NUCLEOTIDE SEQUENCE</scope>
    <source>
        <strain evidence="2">CGMCC 1.12360</strain>
    </source>
</reference>
<protein>
    <submittedName>
        <fullName evidence="2">Uncharacterized protein</fullName>
    </submittedName>
</protein>
<evidence type="ECO:0000313" key="2">
    <source>
        <dbReference type="EMBL" id="GFZ75910.1"/>
    </source>
</evidence>
<keyword evidence="3" id="KW-1185">Reference proteome</keyword>
<dbReference type="AlphaFoldDB" id="A0A8J2TJM7"/>
<feature type="compositionally biased region" description="Basic and acidic residues" evidence="1">
    <location>
        <begin position="47"/>
        <end position="58"/>
    </location>
</feature>
<evidence type="ECO:0000313" key="3">
    <source>
        <dbReference type="Proteomes" id="UP000602050"/>
    </source>
</evidence>
<feature type="region of interest" description="Disordered" evidence="1">
    <location>
        <begin position="30"/>
        <end position="65"/>
    </location>
</feature>
<reference evidence="2" key="1">
    <citation type="journal article" date="2014" name="Int. J. Syst. Evol. Microbiol.">
        <title>Complete genome sequence of Corynebacterium casei LMG S-19264T (=DSM 44701T), isolated from a smear-ripened cheese.</title>
        <authorList>
            <consortium name="US DOE Joint Genome Institute (JGI-PGF)"/>
            <person name="Walter F."/>
            <person name="Albersmeier A."/>
            <person name="Kalinowski J."/>
            <person name="Ruckert C."/>
        </authorList>
    </citation>
    <scope>NUCLEOTIDE SEQUENCE</scope>
    <source>
        <strain evidence="2">CGMCC 1.12360</strain>
    </source>
</reference>
<accession>A0A8J2TJM7</accession>
<proteinExistence type="predicted"/>
<evidence type="ECO:0000256" key="1">
    <source>
        <dbReference type="SAM" id="MobiDB-lite"/>
    </source>
</evidence>
<gene>
    <name evidence="2" type="ORF">GCM10010978_16890</name>
</gene>
<comment type="caution">
    <text evidence="2">The sequence shown here is derived from an EMBL/GenBank/DDBJ whole genome shotgun (WGS) entry which is preliminary data.</text>
</comment>
<sequence>MGYFSEYEFIVTGNDKFGWKVNTIKNGGIQMVKDSHAPKKKSNKAKLPNEQRRAKGSSDTRGGNR</sequence>
<dbReference type="Proteomes" id="UP000602050">
    <property type="component" value="Unassembled WGS sequence"/>
</dbReference>
<dbReference type="EMBL" id="BMEV01000027">
    <property type="protein sequence ID" value="GFZ75910.1"/>
    <property type="molecule type" value="Genomic_DNA"/>
</dbReference>
<organism evidence="2 3">
    <name type="scientific">Compostibacillus humi</name>
    <dbReference type="NCBI Taxonomy" id="1245525"/>
    <lineage>
        <taxon>Bacteria</taxon>
        <taxon>Bacillati</taxon>
        <taxon>Bacillota</taxon>
        <taxon>Bacilli</taxon>
        <taxon>Bacillales</taxon>
        <taxon>Bacillaceae</taxon>
        <taxon>Compostibacillus</taxon>
    </lineage>
</organism>
<name>A0A8J2TJM7_9BACI</name>